<feature type="domain" description="Fe2OG dioxygenase" evidence="4">
    <location>
        <begin position="187"/>
        <end position="303"/>
    </location>
</feature>
<keyword evidence="6" id="KW-1185">Reference proteome</keyword>
<dbReference type="InterPro" id="IPR026992">
    <property type="entry name" value="DIOX_N"/>
</dbReference>
<dbReference type="PROSITE" id="PS51471">
    <property type="entry name" value="FE2OG_OXY"/>
    <property type="match status" value="1"/>
</dbReference>
<keyword evidence="2" id="KW-0479">Metal-binding</keyword>
<evidence type="ECO:0000259" key="4">
    <source>
        <dbReference type="PROSITE" id="PS51471"/>
    </source>
</evidence>
<comment type="similarity">
    <text evidence="1 2">Belongs to the iron/ascorbate-dependent oxidoreductase family.</text>
</comment>
<evidence type="ECO:0000313" key="6">
    <source>
        <dbReference type="Proteomes" id="UP000799439"/>
    </source>
</evidence>
<dbReference type="PANTHER" id="PTHR47990">
    <property type="entry name" value="2-OXOGLUTARATE (2OG) AND FE(II)-DEPENDENT OXYGENASE SUPERFAMILY PROTEIN-RELATED"/>
    <property type="match status" value="1"/>
</dbReference>
<evidence type="ECO:0000256" key="2">
    <source>
        <dbReference type="RuleBase" id="RU003682"/>
    </source>
</evidence>
<dbReference type="Pfam" id="PF14226">
    <property type="entry name" value="DIOX_N"/>
    <property type="match status" value="1"/>
</dbReference>
<dbReference type="InterPro" id="IPR050231">
    <property type="entry name" value="Iron_ascorbate_oxido_reductase"/>
</dbReference>
<proteinExistence type="inferred from homology"/>
<accession>A0A9P4MHG5</accession>
<dbReference type="GO" id="GO:0044283">
    <property type="term" value="P:small molecule biosynthetic process"/>
    <property type="evidence" value="ECO:0007669"/>
    <property type="project" value="UniProtKB-ARBA"/>
</dbReference>
<evidence type="ECO:0000256" key="1">
    <source>
        <dbReference type="ARBA" id="ARBA00008056"/>
    </source>
</evidence>
<keyword evidence="2" id="KW-0560">Oxidoreductase</keyword>
<keyword evidence="2" id="KW-0408">Iron</keyword>
<dbReference type="AlphaFoldDB" id="A0A9P4MHG5"/>
<gene>
    <name evidence="5" type="ORF">K461DRAFT_285980</name>
</gene>
<dbReference type="EMBL" id="ML996085">
    <property type="protein sequence ID" value="KAF2153148.1"/>
    <property type="molecule type" value="Genomic_DNA"/>
</dbReference>
<comment type="caution">
    <text evidence="5">The sequence shown here is derived from an EMBL/GenBank/DDBJ whole genome shotgun (WGS) entry which is preliminary data.</text>
</comment>
<dbReference type="Pfam" id="PF03171">
    <property type="entry name" value="2OG-FeII_Oxy"/>
    <property type="match status" value="1"/>
</dbReference>
<dbReference type="InterPro" id="IPR005123">
    <property type="entry name" value="Oxoglu/Fe-dep_dioxygenase_dom"/>
</dbReference>
<dbReference type="GO" id="GO:0016491">
    <property type="term" value="F:oxidoreductase activity"/>
    <property type="evidence" value="ECO:0007669"/>
    <property type="project" value="UniProtKB-KW"/>
</dbReference>
<evidence type="ECO:0000313" key="5">
    <source>
        <dbReference type="EMBL" id="KAF2153148.1"/>
    </source>
</evidence>
<feature type="compositionally biased region" description="Basic and acidic residues" evidence="3">
    <location>
        <begin position="110"/>
        <end position="124"/>
    </location>
</feature>
<dbReference type="GO" id="GO:0046872">
    <property type="term" value="F:metal ion binding"/>
    <property type="evidence" value="ECO:0007669"/>
    <property type="project" value="UniProtKB-KW"/>
</dbReference>
<protein>
    <submittedName>
        <fullName evidence="5">Clavaminate synthase-like protein</fullName>
    </submittedName>
</protein>
<dbReference type="Proteomes" id="UP000799439">
    <property type="component" value="Unassembled WGS sequence"/>
</dbReference>
<sequence>MATHIPTVDLSCFGPGGSVEDQKAAAVKLHDACSRFGFVNLRGIGISSQRLDDAFAYSKRLFDLPLEDKLRAPHPPEAMPHRGYSHAGMEKVYSKAERDADAASNGTGEALRKTEDHKESFEIGSEKNDFQPNIYLPDSIYPGFKQDGLRIYHDFHQAGCRILDALCMSLKLDPEETARLKQLHSGQNNQLRLLHYPPIETQKLKSEVIGRMPPHQDWSSFTFLFQDSVGGLELQDPGTKEYLRSIPEQGTCILNVGDMLMRYSNGIYPSAMHRVTLPPSTVQDMESDTITKGRYAIPYFFAPDHEALVEPMSSLCKGSGHLNYEAVRWCDYGEYMSRHMYKGTQEVSVEAN</sequence>
<name>A0A9P4MHG5_9PEZI</name>
<dbReference type="OrthoDB" id="288590at2759"/>
<dbReference type="InterPro" id="IPR027443">
    <property type="entry name" value="IPNS-like_sf"/>
</dbReference>
<evidence type="ECO:0000256" key="3">
    <source>
        <dbReference type="SAM" id="MobiDB-lite"/>
    </source>
</evidence>
<dbReference type="Gene3D" id="2.60.120.330">
    <property type="entry name" value="B-lactam Antibiotic, Isopenicillin N Synthase, Chain"/>
    <property type="match status" value="1"/>
</dbReference>
<organism evidence="5 6">
    <name type="scientific">Myriangium duriaei CBS 260.36</name>
    <dbReference type="NCBI Taxonomy" id="1168546"/>
    <lineage>
        <taxon>Eukaryota</taxon>
        <taxon>Fungi</taxon>
        <taxon>Dikarya</taxon>
        <taxon>Ascomycota</taxon>
        <taxon>Pezizomycotina</taxon>
        <taxon>Dothideomycetes</taxon>
        <taxon>Dothideomycetidae</taxon>
        <taxon>Myriangiales</taxon>
        <taxon>Myriangiaceae</taxon>
        <taxon>Myriangium</taxon>
    </lineage>
</organism>
<dbReference type="SUPFAM" id="SSF51197">
    <property type="entry name" value="Clavaminate synthase-like"/>
    <property type="match status" value="1"/>
</dbReference>
<reference evidence="5" key="1">
    <citation type="journal article" date="2020" name="Stud. Mycol.">
        <title>101 Dothideomycetes genomes: a test case for predicting lifestyles and emergence of pathogens.</title>
        <authorList>
            <person name="Haridas S."/>
            <person name="Albert R."/>
            <person name="Binder M."/>
            <person name="Bloem J."/>
            <person name="Labutti K."/>
            <person name="Salamov A."/>
            <person name="Andreopoulos B."/>
            <person name="Baker S."/>
            <person name="Barry K."/>
            <person name="Bills G."/>
            <person name="Bluhm B."/>
            <person name="Cannon C."/>
            <person name="Castanera R."/>
            <person name="Culley D."/>
            <person name="Daum C."/>
            <person name="Ezra D."/>
            <person name="Gonzalez J."/>
            <person name="Henrissat B."/>
            <person name="Kuo A."/>
            <person name="Liang C."/>
            <person name="Lipzen A."/>
            <person name="Lutzoni F."/>
            <person name="Magnuson J."/>
            <person name="Mondo S."/>
            <person name="Nolan M."/>
            <person name="Ohm R."/>
            <person name="Pangilinan J."/>
            <person name="Park H.-J."/>
            <person name="Ramirez L."/>
            <person name="Alfaro M."/>
            <person name="Sun H."/>
            <person name="Tritt A."/>
            <person name="Yoshinaga Y."/>
            <person name="Zwiers L.-H."/>
            <person name="Turgeon B."/>
            <person name="Goodwin S."/>
            <person name="Spatafora J."/>
            <person name="Crous P."/>
            <person name="Grigoriev I."/>
        </authorList>
    </citation>
    <scope>NUCLEOTIDE SEQUENCE</scope>
    <source>
        <strain evidence="5">CBS 260.36</strain>
    </source>
</reference>
<feature type="region of interest" description="Disordered" evidence="3">
    <location>
        <begin position="97"/>
        <end position="124"/>
    </location>
</feature>
<dbReference type="InterPro" id="IPR044861">
    <property type="entry name" value="IPNS-like_FE2OG_OXY"/>
</dbReference>